<dbReference type="STRING" id="1041826.FCOL_02630"/>
<keyword evidence="2" id="KW-1185">Reference proteome</keyword>
<dbReference type="GO" id="GO:0005524">
    <property type="term" value="F:ATP binding"/>
    <property type="evidence" value="ECO:0007669"/>
    <property type="project" value="UniProtKB-KW"/>
</dbReference>
<dbReference type="Proteomes" id="UP000005638">
    <property type="component" value="Chromosome"/>
</dbReference>
<keyword evidence="1" id="KW-0067">ATP-binding</keyword>
<evidence type="ECO:0000313" key="1">
    <source>
        <dbReference type="EMBL" id="AEW85371.1"/>
    </source>
</evidence>
<accession>G8X4E6</accession>
<reference evidence="1 2" key="1">
    <citation type="journal article" date="2012" name="J. Bacteriol.">
        <title>Genome Sequence of the Fish Pathogen Flavobacterium columnare ATCC 49512.</title>
        <authorList>
            <person name="Tekedar H.C."/>
            <person name="Karsi A."/>
            <person name="Gillaspy A.F."/>
            <person name="Dyer D.W."/>
            <person name="Benton N.R."/>
            <person name="Zaitshik J."/>
            <person name="Vamenta S."/>
            <person name="Banes M.M."/>
            <person name="Gulsoy N."/>
            <person name="Aboko-Cole M."/>
            <person name="Waldbieser G.C."/>
            <person name="Lawrence M.L."/>
        </authorList>
    </citation>
    <scope>NUCLEOTIDE SEQUENCE [LARGE SCALE GENOMIC DNA]</scope>
    <source>
        <strain evidence="2">ATCC 49512 / CIP 103533 / TG 44/87</strain>
    </source>
</reference>
<dbReference type="RefSeq" id="WP_014164654.1">
    <property type="nucleotide sequence ID" value="NC_016510.2"/>
</dbReference>
<dbReference type="HOGENOM" id="CLU_684671_0_0_10"/>
<proteinExistence type="predicted"/>
<name>G8X4E6_FLACA</name>
<gene>
    <name evidence="1" type="ordered locus">FCOL_02630</name>
</gene>
<keyword evidence="1" id="KW-0547">Nucleotide-binding</keyword>
<organism evidence="1 2">
    <name type="scientific">Flavobacterium columnare (strain ATCC 49512 / CIP 103533 / TG 44/87)</name>
    <dbReference type="NCBI Taxonomy" id="1041826"/>
    <lineage>
        <taxon>Bacteria</taxon>
        <taxon>Pseudomonadati</taxon>
        <taxon>Bacteroidota</taxon>
        <taxon>Flavobacteriia</taxon>
        <taxon>Flavobacteriales</taxon>
        <taxon>Flavobacteriaceae</taxon>
        <taxon>Flavobacterium</taxon>
    </lineage>
</organism>
<dbReference type="AlphaFoldDB" id="G8X4E6"/>
<protein>
    <submittedName>
        <fullName evidence="1">ATP-binding region ATPase domain protein</fullName>
    </submittedName>
</protein>
<dbReference type="KEGG" id="fco:FCOL_02630"/>
<dbReference type="EMBL" id="CP003222">
    <property type="protein sequence ID" value="AEW85371.1"/>
    <property type="molecule type" value="Genomic_DNA"/>
</dbReference>
<sequence length="402" mass="46675">MLKTITIDKNIGLREIDSLYVDLYNAIKMNALIDVVIPKELKKNYLGITPNIIQFIATWVRYNNSGKLMIDIENPSQKLIDEIYDNEFIFPVVALVWDANGVYDKTGKNNLRESLRNNQNEIFSRMKRVEAYKKGEKLLLTNLDHFSSEKGILPCFEKNGEFISNENNLLESLKHTLLNDVFKYNKETRKYYEKEQLELNGIIYELMKNTFEWAKDNENGVSYDPNIRGLLIKFYKKTRKKLLDEYNGNVAVCDYFNDNLLKENIKGELYFLEISVFDSGAGFVQKYKSLNENSILSDIEIIKKCLIKHNTSAKGLDKFDKGLGLDRILNILTGRGFFRIKTGNRCLYRNMITNKLSSNVNNNLNDMELFDWKTNQSNFFTKYENASGTVITIIYPLSLNQA</sequence>
<evidence type="ECO:0000313" key="2">
    <source>
        <dbReference type="Proteomes" id="UP000005638"/>
    </source>
</evidence>